<dbReference type="InterPro" id="IPR016181">
    <property type="entry name" value="Acyl_CoA_acyltransferase"/>
</dbReference>
<dbReference type="EMBL" id="CP021744">
    <property type="protein sequence ID" value="ARZ71675.1"/>
    <property type="molecule type" value="Genomic_DNA"/>
</dbReference>
<dbReference type="Proteomes" id="UP000195755">
    <property type="component" value="Chromosome"/>
</dbReference>
<proteinExistence type="predicted"/>
<evidence type="ECO:0000256" key="1">
    <source>
        <dbReference type="ARBA" id="ARBA00022679"/>
    </source>
</evidence>
<organism evidence="4 5">
    <name type="scientific">Streptomyces albireticuli</name>
    <dbReference type="NCBI Taxonomy" id="1940"/>
    <lineage>
        <taxon>Bacteria</taxon>
        <taxon>Bacillati</taxon>
        <taxon>Actinomycetota</taxon>
        <taxon>Actinomycetes</taxon>
        <taxon>Kitasatosporales</taxon>
        <taxon>Streptomycetaceae</taxon>
        <taxon>Streptomyces</taxon>
    </lineage>
</organism>
<dbReference type="PROSITE" id="PS51186">
    <property type="entry name" value="GNAT"/>
    <property type="match status" value="1"/>
</dbReference>
<dbReference type="InterPro" id="IPR000182">
    <property type="entry name" value="GNAT_dom"/>
</dbReference>
<feature type="domain" description="N-acetyltransferase" evidence="3">
    <location>
        <begin position="3"/>
        <end position="153"/>
    </location>
</feature>
<dbReference type="AlphaFoldDB" id="A0A1Z2LBK7"/>
<evidence type="ECO:0000259" key="3">
    <source>
        <dbReference type="PROSITE" id="PS51186"/>
    </source>
</evidence>
<evidence type="ECO:0000313" key="5">
    <source>
        <dbReference type="Proteomes" id="UP000195755"/>
    </source>
</evidence>
<dbReference type="PANTHER" id="PTHR43800:SF1">
    <property type="entry name" value="PEPTIDYL-LYSINE N-ACETYLTRANSFERASE YJAB"/>
    <property type="match status" value="1"/>
</dbReference>
<dbReference type="SUPFAM" id="SSF55729">
    <property type="entry name" value="Acyl-CoA N-acyltransferases (Nat)"/>
    <property type="match status" value="1"/>
</dbReference>
<dbReference type="RefSeq" id="WP_087929438.1">
    <property type="nucleotide sequence ID" value="NZ_CP021744.1"/>
</dbReference>
<accession>A0A1Z2LBK7</accession>
<sequence>MHLVIRQARREEIPRLRDIERAAGRLFSEIDMTAIADDEPPSPEVLRQYIDDDRAWVHTDDRDVPVGYVVVDLVDGCAHIEQISVDPAHGRQRIGAGLIEHVGGWAKERGAPALTLTTFTEVAWNGPYYERCGFGPVPDAELTPGLREIREAEAVHGLDRWPRVCMRRAL</sequence>
<dbReference type="KEGG" id="salj:SMD11_6099"/>
<dbReference type="CDD" id="cd04301">
    <property type="entry name" value="NAT_SF"/>
    <property type="match status" value="1"/>
</dbReference>
<dbReference type="Pfam" id="PF00583">
    <property type="entry name" value="Acetyltransf_1"/>
    <property type="match status" value="1"/>
</dbReference>
<dbReference type="OrthoDB" id="572496at2"/>
<dbReference type="Gene3D" id="3.40.630.30">
    <property type="match status" value="1"/>
</dbReference>
<gene>
    <name evidence="4" type="ORF">SMD11_6099</name>
</gene>
<keyword evidence="2" id="KW-0012">Acyltransferase</keyword>
<name>A0A1Z2LBK7_9ACTN</name>
<dbReference type="GO" id="GO:0016747">
    <property type="term" value="F:acyltransferase activity, transferring groups other than amino-acyl groups"/>
    <property type="evidence" value="ECO:0007669"/>
    <property type="project" value="InterPro"/>
</dbReference>
<evidence type="ECO:0000256" key="2">
    <source>
        <dbReference type="ARBA" id="ARBA00023315"/>
    </source>
</evidence>
<reference evidence="4 5" key="1">
    <citation type="submission" date="2017-06" db="EMBL/GenBank/DDBJ databases">
        <title>Streptomyces albireticuli Genome sequencing and assembly.</title>
        <authorList>
            <person name="Wang Y."/>
            <person name="Du B."/>
            <person name="Ding Y."/>
            <person name="Liu H."/>
            <person name="Hou Q."/>
            <person name="Liu K."/>
            <person name="Yao L."/>
            <person name="Wang C."/>
        </authorList>
    </citation>
    <scope>NUCLEOTIDE SEQUENCE [LARGE SCALE GENOMIC DNA]</scope>
    <source>
        <strain evidence="4 5">MDJK11</strain>
    </source>
</reference>
<protein>
    <recommendedName>
        <fullName evidence="3">N-acetyltransferase domain-containing protein</fullName>
    </recommendedName>
</protein>
<keyword evidence="1" id="KW-0808">Transferase</keyword>
<dbReference type="PANTHER" id="PTHR43800">
    <property type="entry name" value="PEPTIDYL-LYSINE N-ACETYLTRANSFERASE YJAB"/>
    <property type="match status" value="1"/>
</dbReference>
<evidence type="ECO:0000313" key="4">
    <source>
        <dbReference type="EMBL" id="ARZ71675.1"/>
    </source>
</evidence>